<evidence type="ECO:0000256" key="1">
    <source>
        <dbReference type="ARBA" id="ARBA00008467"/>
    </source>
</evidence>
<dbReference type="InterPro" id="IPR020841">
    <property type="entry name" value="PKS_Beta-ketoAc_synthase_dom"/>
</dbReference>
<sequence>MEKTRIVITGVSVISPIGNQKEIFWKNLANGVSGIKPITLFDVSKFKSKQAGEISDFDAKVYLGQKGIRHIDRTSLLVSSATVLAIKDANLENNTYNGDELGIVVGSTYGSIDSISSFDFQSLREGPNYVNPMDFPNTVLNAPASRASIFCKATGLNTTISNGVTSSVDAIIYASDFLRMGRVKAVIAGGVHGLTHDIFWGAHNSRILSGSREGNEEISAPFDKRRNGMVIGEASALVILETLEDALKRNAPIYAEIKGYGTAFDPKMAISKDYQIDGNKRAIMSAIQDANLTLNDISYISANAYSGIYGDAMETQVMKEVFGMRAQLIPVSAIKSMTGECYDASGALQTIAAVMSINAHTVPPTINYKERDPDCDLDYVANTARVLPVKNVLINTFSRLGNNSSLIISKYKP</sequence>
<dbReference type="GO" id="GO:0005829">
    <property type="term" value="C:cytosol"/>
    <property type="evidence" value="ECO:0007669"/>
    <property type="project" value="TreeGrafter"/>
</dbReference>
<dbReference type="Proteomes" id="UP000034954">
    <property type="component" value="Unassembled WGS sequence"/>
</dbReference>
<evidence type="ECO:0000259" key="4">
    <source>
        <dbReference type="PROSITE" id="PS52004"/>
    </source>
</evidence>
<protein>
    <submittedName>
        <fullName evidence="5">3-oxoacyl-(Acyl-carrier-protein) synthase</fullName>
    </submittedName>
</protein>
<evidence type="ECO:0000313" key="5">
    <source>
        <dbReference type="EMBL" id="KKO19127.1"/>
    </source>
</evidence>
<organism evidence="5 6">
    <name type="scientific">Candidatus Brocadia fulgida</name>
    <dbReference type="NCBI Taxonomy" id="380242"/>
    <lineage>
        <taxon>Bacteria</taxon>
        <taxon>Pseudomonadati</taxon>
        <taxon>Planctomycetota</taxon>
        <taxon>Candidatus Brocadiia</taxon>
        <taxon>Candidatus Brocadiales</taxon>
        <taxon>Candidatus Brocadiaceae</taxon>
        <taxon>Candidatus Brocadia</taxon>
    </lineage>
</organism>
<evidence type="ECO:0000256" key="2">
    <source>
        <dbReference type="ARBA" id="ARBA00022679"/>
    </source>
</evidence>
<dbReference type="SUPFAM" id="SSF53901">
    <property type="entry name" value="Thiolase-like"/>
    <property type="match status" value="2"/>
</dbReference>
<dbReference type="InterPro" id="IPR000794">
    <property type="entry name" value="Beta-ketoacyl_synthase"/>
</dbReference>
<dbReference type="GO" id="GO:0006633">
    <property type="term" value="P:fatty acid biosynthetic process"/>
    <property type="evidence" value="ECO:0007669"/>
    <property type="project" value="TreeGrafter"/>
</dbReference>
<evidence type="ECO:0000256" key="3">
    <source>
        <dbReference type="RuleBase" id="RU003694"/>
    </source>
</evidence>
<comment type="caution">
    <text evidence="5">The sequence shown here is derived from an EMBL/GenBank/DDBJ whole genome shotgun (WGS) entry which is preliminary data.</text>
</comment>
<keyword evidence="6" id="KW-1185">Reference proteome</keyword>
<keyword evidence="2 3" id="KW-0808">Transferase</keyword>
<dbReference type="InterPro" id="IPR014030">
    <property type="entry name" value="Ketoacyl_synth_N"/>
</dbReference>
<name>A0A0M2UTJ1_9BACT</name>
<comment type="similarity">
    <text evidence="1 3">Belongs to the thiolase-like superfamily. Beta-ketoacyl-ACP synthases family.</text>
</comment>
<dbReference type="Pfam" id="PF02801">
    <property type="entry name" value="Ketoacyl-synt_C"/>
    <property type="match status" value="1"/>
</dbReference>
<dbReference type="PATRIC" id="fig|380242.3.peg.2708"/>
<feature type="domain" description="Ketosynthase family 3 (KS3)" evidence="4">
    <location>
        <begin position="3"/>
        <end position="410"/>
    </location>
</feature>
<dbReference type="InterPro" id="IPR016039">
    <property type="entry name" value="Thiolase-like"/>
</dbReference>
<dbReference type="SMART" id="SM00825">
    <property type="entry name" value="PKS_KS"/>
    <property type="match status" value="1"/>
</dbReference>
<dbReference type="Pfam" id="PF00109">
    <property type="entry name" value="ketoacyl-synt"/>
    <property type="match status" value="1"/>
</dbReference>
<evidence type="ECO:0000313" key="6">
    <source>
        <dbReference type="Proteomes" id="UP000034954"/>
    </source>
</evidence>
<dbReference type="Gene3D" id="3.40.47.10">
    <property type="match status" value="2"/>
</dbReference>
<dbReference type="PANTHER" id="PTHR11712:SF336">
    <property type="entry name" value="3-OXOACYL-[ACYL-CARRIER-PROTEIN] SYNTHASE, MITOCHONDRIAL"/>
    <property type="match status" value="1"/>
</dbReference>
<accession>A0A0M2UTJ1</accession>
<reference evidence="5 6" key="1">
    <citation type="journal article" date="2013" name="BMC Microbiol.">
        <title>Identification of the type II cytochrome c maturation pathway in anammox bacteria by comparative genomics.</title>
        <authorList>
            <person name="Ferousi C."/>
            <person name="Speth D.R."/>
            <person name="Reimann J."/>
            <person name="Op den Camp H.J."/>
            <person name="Allen J.W."/>
            <person name="Keltjens J.T."/>
            <person name="Jetten M.S."/>
        </authorList>
    </citation>
    <scope>NUCLEOTIDE SEQUENCE [LARGE SCALE GENOMIC DNA]</scope>
    <source>
        <strain evidence="5">RU1</strain>
    </source>
</reference>
<dbReference type="PROSITE" id="PS52004">
    <property type="entry name" value="KS3_2"/>
    <property type="match status" value="1"/>
</dbReference>
<proteinExistence type="inferred from homology"/>
<dbReference type="GO" id="GO:0004315">
    <property type="term" value="F:3-oxoacyl-[acyl-carrier-protein] synthase activity"/>
    <property type="evidence" value="ECO:0007669"/>
    <property type="project" value="TreeGrafter"/>
</dbReference>
<dbReference type="InterPro" id="IPR014031">
    <property type="entry name" value="Ketoacyl_synth_C"/>
</dbReference>
<dbReference type="PANTHER" id="PTHR11712">
    <property type="entry name" value="POLYKETIDE SYNTHASE-RELATED"/>
    <property type="match status" value="1"/>
</dbReference>
<dbReference type="AlphaFoldDB" id="A0A0M2UTJ1"/>
<dbReference type="EMBL" id="LAQJ01000214">
    <property type="protein sequence ID" value="KKO19127.1"/>
    <property type="molecule type" value="Genomic_DNA"/>
</dbReference>
<dbReference type="CDD" id="cd00834">
    <property type="entry name" value="KAS_I_II"/>
    <property type="match status" value="1"/>
</dbReference>
<gene>
    <name evidence="5" type="ORF">BROFUL_02170</name>
</gene>